<dbReference type="EMBL" id="JAKMXF010000064">
    <property type="protein sequence ID" value="KAI6659405.1"/>
    <property type="molecule type" value="Genomic_DNA"/>
</dbReference>
<dbReference type="AlphaFoldDB" id="A0AAV7KEW0"/>
<feature type="repeat" description="NHL" evidence="2">
    <location>
        <begin position="304"/>
        <end position="332"/>
    </location>
</feature>
<dbReference type="GO" id="GO:0008270">
    <property type="term" value="F:zinc ion binding"/>
    <property type="evidence" value="ECO:0007669"/>
    <property type="project" value="UniProtKB-KW"/>
</dbReference>
<dbReference type="InterPro" id="IPR011042">
    <property type="entry name" value="6-blade_b-propeller_TolB-like"/>
</dbReference>
<evidence type="ECO:0000313" key="5">
    <source>
        <dbReference type="Proteomes" id="UP001165289"/>
    </source>
</evidence>
<reference evidence="4 5" key="1">
    <citation type="journal article" date="2023" name="BMC Biol.">
        <title>The compact genome of the sponge Oopsacas minuta (Hexactinellida) is lacking key metazoan core genes.</title>
        <authorList>
            <person name="Santini S."/>
            <person name="Schenkelaars Q."/>
            <person name="Jourda C."/>
            <person name="Duchesne M."/>
            <person name="Belahbib H."/>
            <person name="Rocher C."/>
            <person name="Selva M."/>
            <person name="Riesgo A."/>
            <person name="Vervoort M."/>
            <person name="Leys S.P."/>
            <person name="Kodjabachian L."/>
            <person name="Le Bivic A."/>
            <person name="Borchiellini C."/>
            <person name="Claverie J.M."/>
            <person name="Renard E."/>
        </authorList>
    </citation>
    <scope>NUCLEOTIDE SEQUENCE [LARGE SCALE GENOMIC DNA]</scope>
    <source>
        <strain evidence="4">SPO-2</strain>
    </source>
</reference>
<dbReference type="PANTHER" id="PTHR24104">
    <property type="entry name" value="E3 UBIQUITIN-PROTEIN LIGASE NHLRC1-RELATED"/>
    <property type="match status" value="1"/>
</dbReference>
<keyword evidence="3" id="KW-0175">Coiled coil</keyword>
<protein>
    <submittedName>
        <fullName evidence="4">Cell surface protein</fullName>
    </submittedName>
</protein>
<dbReference type="GO" id="GO:0000209">
    <property type="term" value="P:protein polyubiquitination"/>
    <property type="evidence" value="ECO:0007669"/>
    <property type="project" value="TreeGrafter"/>
</dbReference>
<evidence type="ECO:0000256" key="3">
    <source>
        <dbReference type="SAM" id="Coils"/>
    </source>
</evidence>
<dbReference type="InterPro" id="IPR050952">
    <property type="entry name" value="TRIM-NHL_E3_ligases"/>
</dbReference>
<evidence type="ECO:0000256" key="1">
    <source>
        <dbReference type="ARBA" id="ARBA00022737"/>
    </source>
</evidence>
<dbReference type="PANTHER" id="PTHR24104:SF25">
    <property type="entry name" value="PROTEIN LIN-41"/>
    <property type="match status" value="1"/>
</dbReference>
<keyword evidence="5" id="KW-1185">Reference proteome</keyword>
<comment type="caution">
    <text evidence="4">The sequence shown here is derived from an EMBL/GenBank/DDBJ whole genome shotgun (WGS) entry which is preliminary data.</text>
</comment>
<dbReference type="Gene3D" id="2.120.10.30">
    <property type="entry name" value="TolB, C-terminal domain"/>
    <property type="match status" value="2"/>
</dbReference>
<name>A0AAV7KEW0_9METZ</name>
<feature type="repeat" description="NHL" evidence="2">
    <location>
        <begin position="144"/>
        <end position="175"/>
    </location>
</feature>
<evidence type="ECO:0000313" key="4">
    <source>
        <dbReference type="EMBL" id="KAI6659405.1"/>
    </source>
</evidence>
<dbReference type="GO" id="GO:0043161">
    <property type="term" value="P:proteasome-mediated ubiquitin-dependent protein catabolic process"/>
    <property type="evidence" value="ECO:0007669"/>
    <property type="project" value="TreeGrafter"/>
</dbReference>
<organism evidence="4 5">
    <name type="scientific">Oopsacas minuta</name>
    <dbReference type="NCBI Taxonomy" id="111878"/>
    <lineage>
        <taxon>Eukaryota</taxon>
        <taxon>Metazoa</taxon>
        <taxon>Porifera</taxon>
        <taxon>Hexactinellida</taxon>
        <taxon>Hexasterophora</taxon>
        <taxon>Lyssacinosida</taxon>
        <taxon>Leucopsacidae</taxon>
        <taxon>Oopsacas</taxon>
    </lineage>
</organism>
<dbReference type="GO" id="GO:0061630">
    <property type="term" value="F:ubiquitin protein ligase activity"/>
    <property type="evidence" value="ECO:0007669"/>
    <property type="project" value="TreeGrafter"/>
</dbReference>
<dbReference type="Proteomes" id="UP001165289">
    <property type="component" value="Unassembled WGS sequence"/>
</dbReference>
<evidence type="ECO:0000256" key="2">
    <source>
        <dbReference type="PROSITE-ProRule" id="PRU00504"/>
    </source>
</evidence>
<dbReference type="SUPFAM" id="SSF63825">
    <property type="entry name" value="YWTD domain"/>
    <property type="match status" value="1"/>
</dbReference>
<keyword evidence="1" id="KW-0677">Repeat</keyword>
<dbReference type="InterPro" id="IPR001258">
    <property type="entry name" value="NHL_repeat"/>
</dbReference>
<proteinExistence type="predicted"/>
<feature type="coiled-coil region" evidence="3">
    <location>
        <begin position="61"/>
        <end position="88"/>
    </location>
</feature>
<gene>
    <name evidence="4" type="ORF">LOD99_10824</name>
</gene>
<accession>A0AAV7KEW0</accession>
<sequence>MASVSTTQFDESFHLRQREGDLLAELQDLLDYYTGEGVEEEKKQMVASKELLSALKGNTGKDVLDQSVALMDERINELESELATVRLTYKNVGLEWDELLEKKLGETGRVRLNPRKSKKPDYKMSQPVEVFGRHSKNEKSSGVFCYPVSMAIDPVTNYIYICDRELDRVQVFNSSYDFVFLFGHKMGGPYGICIAQDKGSYCILSVVKEGRKELEFDGPLGIDISIYKNSIYVTESYNDRVQCLNLDLSSNSFIPSINGPRDVKLTSTEVVVLCGSDPCLIIYNYAHESIHHMITKGVGKLVIYPARLFVDESGNILITDYDAHCLCVFSHEGELIHKIGKEGKRGEFIEPAGICINQEGRLLVSSNNLNHAIKIF</sequence>
<dbReference type="PROSITE" id="PS51125">
    <property type="entry name" value="NHL"/>
    <property type="match status" value="2"/>
</dbReference>
<dbReference type="CDD" id="cd05819">
    <property type="entry name" value="NHL"/>
    <property type="match status" value="1"/>
</dbReference>